<gene>
    <name evidence="2" type="ORF">ERS852490_00984</name>
</gene>
<feature type="signal peptide" evidence="1">
    <location>
        <begin position="1"/>
        <end position="18"/>
    </location>
</feature>
<name>A0A174Z078_9FIRM</name>
<dbReference type="EMBL" id="CZBU01000002">
    <property type="protein sequence ID" value="CUQ76310.1"/>
    <property type="molecule type" value="Genomic_DNA"/>
</dbReference>
<proteinExistence type="predicted"/>
<dbReference type="Proteomes" id="UP000095621">
    <property type="component" value="Unassembled WGS sequence"/>
</dbReference>
<feature type="chain" id="PRO_5039098526" evidence="1">
    <location>
        <begin position="19"/>
        <end position="142"/>
    </location>
</feature>
<keyword evidence="1" id="KW-0732">Signal</keyword>
<accession>A0A174Z078</accession>
<sequence>MKKVFLIGFTLMCFASMAGCKTKPPKVAHPYVQEYVAGREHGNVKVQDFLDHGEEFAIGADENGKAVFKDPQKAFEALVRDYSDGINLIRDEYKLGPITPRNFYDYMTYGWQVNTGTEESKNQAAFVTQVLDVYENSYDFDK</sequence>
<organism evidence="2 3">
    <name type="scientific">Lachnospira eligens</name>
    <dbReference type="NCBI Taxonomy" id="39485"/>
    <lineage>
        <taxon>Bacteria</taxon>
        <taxon>Bacillati</taxon>
        <taxon>Bacillota</taxon>
        <taxon>Clostridia</taxon>
        <taxon>Lachnospirales</taxon>
        <taxon>Lachnospiraceae</taxon>
        <taxon>Lachnospira</taxon>
    </lineage>
</organism>
<reference evidence="2 3" key="1">
    <citation type="submission" date="2015-09" db="EMBL/GenBank/DDBJ databases">
        <authorList>
            <consortium name="Pathogen Informatics"/>
        </authorList>
    </citation>
    <scope>NUCLEOTIDE SEQUENCE [LARGE SCALE GENOMIC DNA]</scope>
    <source>
        <strain evidence="2 3">2789STDY5834875</strain>
    </source>
</reference>
<evidence type="ECO:0000313" key="3">
    <source>
        <dbReference type="Proteomes" id="UP000095621"/>
    </source>
</evidence>
<protein>
    <submittedName>
        <fullName evidence="2">Uncharacterized protein</fullName>
    </submittedName>
</protein>
<dbReference type="RefSeq" id="WP_055215038.1">
    <property type="nucleotide sequence ID" value="NZ_CZBU01000002.1"/>
</dbReference>
<dbReference type="AlphaFoldDB" id="A0A174Z078"/>
<evidence type="ECO:0000313" key="2">
    <source>
        <dbReference type="EMBL" id="CUQ76310.1"/>
    </source>
</evidence>
<dbReference type="PROSITE" id="PS51257">
    <property type="entry name" value="PROKAR_LIPOPROTEIN"/>
    <property type="match status" value="1"/>
</dbReference>
<evidence type="ECO:0000256" key="1">
    <source>
        <dbReference type="SAM" id="SignalP"/>
    </source>
</evidence>